<dbReference type="AlphaFoldDB" id="A0A2T5JSV7"/>
<dbReference type="OrthoDB" id="8080957at2"/>
<reference evidence="1 2" key="1">
    <citation type="submission" date="2018-04" db="EMBL/GenBank/DDBJ databases">
        <title>Genomic Encyclopedia of Type Strains, Phase III (KMG-III): the genomes of soil and plant-associated and newly described type strains.</title>
        <authorList>
            <person name="Whitman W."/>
        </authorList>
    </citation>
    <scope>NUCLEOTIDE SEQUENCE [LARGE SCALE GENOMIC DNA]</scope>
    <source>
        <strain evidence="1 2">KA25</strain>
    </source>
</reference>
<evidence type="ECO:0000313" key="1">
    <source>
        <dbReference type="EMBL" id="PTR11178.1"/>
    </source>
</evidence>
<dbReference type="Proteomes" id="UP000244060">
    <property type="component" value="Unassembled WGS sequence"/>
</dbReference>
<gene>
    <name evidence="1" type="ORF">C8J28_12839</name>
</gene>
<accession>A0A2T5JSV7</accession>
<sequence>MLMGAHQTMTAKRRPAVEAKAWDFALRVEVFGYAEISAEMTISMEAARDLVRGWEAEGRIRVQRGGSGASRKMFELTPAYRQPKDRSGQIGQQIWTAMRGLKTFTPVDLAAHCRADLRVDLREASAYCQALLRAGYLRVTRTAVPGQREATYQLVRNTGPRAPRERRITTVWDPNESAFAYIPGVAPRKGGAQ</sequence>
<name>A0A2T5JSV7_9RHOB</name>
<evidence type="ECO:0000313" key="2">
    <source>
        <dbReference type="Proteomes" id="UP000244060"/>
    </source>
</evidence>
<proteinExistence type="predicted"/>
<keyword evidence="2" id="KW-1185">Reference proteome</keyword>
<dbReference type="RefSeq" id="WP_108222525.1">
    <property type="nucleotide sequence ID" value="NZ_QAOT01000028.1"/>
</dbReference>
<comment type="caution">
    <text evidence="1">The sequence shown here is derived from an EMBL/GenBank/DDBJ whole genome shotgun (WGS) entry which is preliminary data.</text>
</comment>
<protein>
    <submittedName>
        <fullName evidence="1">Uncharacterized protein</fullName>
    </submittedName>
</protein>
<organism evidence="1 2">
    <name type="scientific">Cereibacter azotoformans</name>
    <dbReference type="NCBI Taxonomy" id="43057"/>
    <lineage>
        <taxon>Bacteria</taxon>
        <taxon>Pseudomonadati</taxon>
        <taxon>Pseudomonadota</taxon>
        <taxon>Alphaproteobacteria</taxon>
        <taxon>Rhodobacterales</taxon>
        <taxon>Paracoccaceae</taxon>
        <taxon>Cereibacter</taxon>
    </lineage>
</organism>
<dbReference type="EMBL" id="QAOT01000028">
    <property type="protein sequence ID" value="PTR11178.1"/>
    <property type="molecule type" value="Genomic_DNA"/>
</dbReference>